<dbReference type="Proteomes" id="UP000887560">
    <property type="component" value="Unplaced"/>
</dbReference>
<dbReference type="Pfam" id="PF00651">
    <property type="entry name" value="BTB"/>
    <property type="match status" value="1"/>
</dbReference>
<evidence type="ECO:0000313" key="4">
    <source>
        <dbReference type="WBParaSite" id="scf7180000423073.g10167"/>
    </source>
</evidence>
<protein>
    <submittedName>
        <fullName evidence="4">BTB domain-containing protein</fullName>
    </submittedName>
</protein>
<feature type="region of interest" description="Disordered" evidence="1">
    <location>
        <begin position="1"/>
        <end position="25"/>
    </location>
</feature>
<feature type="compositionally biased region" description="Basic residues" evidence="1">
    <location>
        <begin position="491"/>
        <end position="507"/>
    </location>
</feature>
<feature type="region of interest" description="Disordered" evidence="1">
    <location>
        <begin position="484"/>
        <end position="521"/>
    </location>
</feature>
<dbReference type="WBParaSite" id="scf7180000423073.g10167">
    <property type="protein sequence ID" value="scf7180000423073.g10167"/>
    <property type="gene ID" value="scf7180000423073.g10167"/>
</dbReference>
<dbReference type="AlphaFoldDB" id="A0A915P437"/>
<evidence type="ECO:0000259" key="2">
    <source>
        <dbReference type="SMART" id="SM00225"/>
    </source>
</evidence>
<dbReference type="SUPFAM" id="SSF54695">
    <property type="entry name" value="POZ domain"/>
    <property type="match status" value="1"/>
</dbReference>
<organism evidence="3 4">
    <name type="scientific">Meloidogyne floridensis</name>
    <dbReference type="NCBI Taxonomy" id="298350"/>
    <lineage>
        <taxon>Eukaryota</taxon>
        <taxon>Metazoa</taxon>
        <taxon>Ecdysozoa</taxon>
        <taxon>Nematoda</taxon>
        <taxon>Chromadorea</taxon>
        <taxon>Rhabditida</taxon>
        <taxon>Tylenchina</taxon>
        <taxon>Tylenchomorpha</taxon>
        <taxon>Tylenchoidea</taxon>
        <taxon>Meloidogynidae</taxon>
        <taxon>Meloidogyninae</taxon>
        <taxon>Meloidogyne</taxon>
    </lineage>
</organism>
<reference evidence="4" key="1">
    <citation type="submission" date="2022-11" db="UniProtKB">
        <authorList>
            <consortium name="WormBaseParasite"/>
        </authorList>
    </citation>
    <scope>IDENTIFICATION</scope>
</reference>
<feature type="domain" description="BTB" evidence="2">
    <location>
        <begin position="315"/>
        <end position="414"/>
    </location>
</feature>
<evidence type="ECO:0000256" key="1">
    <source>
        <dbReference type="SAM" id="MobiDB-lite"/>
    </source>
</evidence>
<feature type="region of interest" description="Disordered" evidence="1">
    <location>
        <begin position="50"/>
        <end position="76"/>
    </location>
</feature>
<keyword evidence="3" id="KW-1185">Reference proteome</keyword>
<dbReference type="PANTHER" id="PTHR47022:SF2">
    <property type="entry name" value="BTB DOMAIN-CONTAINING PROTEIN"/>
    <property type="match status" value="1"/>
</dbReference>
<evidence type="ECO:0000313" key="3">
    <source>
        <dbReference type="Proteomes" id="UP000887560"/>
    </source>
</evidence>
<name>A0A915P437_9BILA</name>
<accession>A0A915P437</accession>
<dbReference type="InterPro" id="IPR011333">
    <property type="entry name" value="SKP1/BTB/POZ_sf"/>
</dbReference>
<proteinExistence type="predicted"/>
<dbReference type="SMART" id="SM00225">
    <property type="entry name" value="BTB"/>
    <property type="match status" value="1"/>
</dbReference>
<dbReference type="InterPro" id="IPR000210">
    <property type="entry name" value="BTB/POZ_dom"/>
</dbReference>
<dbReference type="PANTHER" id="PTHR47022">
    <property type="entry name" value="BTB AND MATH DOMAIN-CONTAINING PROTEIN 36-RELATED"/>
    <property type="match status" value="1"/>
</dbReference>
<feature type="compositionally biased region" description="Basic and acidic residues" evidence="1">
    <location>
        <begin position="509"/>
        <end position="521"/>
    </location>
</feature>
<sequence>MDSDDLYDDIDYEDPAEDFEDDWDNNDMMDGANVDLLDEIENVAPLLKKKKKSKNKVVEPVKTDEKEEKKTKKKKKESKFAKVARILKAKGLLQKNKNNFMDYVTFELNIPVNMTGIVTKELSCGFFDWTFSFFLNDENNSSNFFKTDGNHPNPKKAAKGYLRRKRKLKKLLMVGGRVKKLKKLQRSRKAGGYVSGSSRRFIQWKKKKAWLLFAKCQPNPICSLRRSKLFGKAQNGIHNKLMEKKLNICLYLILKLHFKRPAVFSSLLPAAPIRCYSSKRFRKSQTLIVHMWVNKIKTIGLVPPLKFDKELPNKLSVCLRCGKEFFHVSKIKLAMFSLVFRQKIFDEKLGDDLKNPIKIEERFKPPIVRLALKTIFDINARIHCLLVDKLLDFAKEYKISSILKSIEDSLINSRKCKHFNYQQKIELAYKYGLEDLKNNFCQLNNSIELIEKNLNIVSLHSEFKDQLKRKLACMKAAEKAGLARINERKQERARKRKASKASKKAKKAANVEESSKENGKT</sequence>
<dbReference type="Gene3D" id="3.30.710.10">
    <property type="entry name" value="Potassium Channel Kv1.1, Chain A"/>
    <property type="match status" value="1"/>
</dbReference>
<feature type="compositionally biased region" description="Basic and acidic residues" evidence="1">
    <location>
        <begin position="56"/>
        <end position="70"/>
    </location>
</feature>